<reference evidence="2" key="1">
    <citation type="submission" date="2020-04" db="EMBL/GenBank/DDBJ databases">
        <title>Draft genome resource of the tomato pathogen Pseudocercospora fuligena.</title>
        <authorList>
            <person name="Zaccaron A."/>
        </authorList>
    </citation>
    <scope>NUCLEOTIDE SEQUENCE</scope>
    <source>
        <strain evidence="2">PF001</strain>
    </source>
</reference>
<comment type="caution">
    <text evidence="2">The sequence shown here is derived from an EMBL/GenBank/DDBJ whole genome shotgun (WGS) entry which is preliminary data.</text>
</comment>
<evidence type="ECO:0000256" key="1">
    <source>
        <dbReference type="SAM" id="MobiDB-lite"/>
    </source>
</evidence>
<feature type="compositionally biased region" description="Basic and acidic residues" evidence="1">
    <location>
        <begin position="1"/>
        <end position="10"/>
    </location>
</feature>
<keyword evidence="3" id="KW-1185">Reference proteome</keyword>
<feature type="region of interest" description="Disordered" evidence="1">
    <location>
        <begin position="1"/>
        <end position="28"/>
    </location>
</feature>
<proteinExistence type="predicted"/>
<dbReference type="EMBL" id="JABCIY010000177">
    <property type="protein sequence ID" value="KAF7189865.1"/>
    <property type="molecule type" value="Genomic_DNA"/>
</dbReference>
<organism evidence="2 3">
    <name type="scientific">Pseudocercospora fuligena</name>
    <dbReference type="NCBI Taxonomy" id="685502"/>
    <lineage>
        <taxon>Eukaryota</taxon>
        <taxon>Fungi</taxon>
        <taxon>Dikarya</taxon>
        <taxon>Ascomycota</taxon>
        <taxon>Pezizomycotina</taxon>
        <taxon>Dothideomycetes</taxon>
        <taxon>Dothideomycetidae</taxon>
        <taxon>Mycosphaerellales</taxon>
        <taxon>Mycosphaerellaceae</taxon>
        <taxon>Pseudocercospora</taxon>
    </lineage>
</organism>
<dbReference type="OrthoDB" id="3644923at2759"/>
<accession>A0A8H6VFU1</accession>
<evidence type="ECO:0000313" key="3">
    <source>
        <dbReference type="Proteomes" id="UP000660729"/>
    </source>
</evidence>
<sequence length="147" mass="16627">MSEANEKFEESMPGSPEPIPPPRIVKERPSPHAGAKLSLALTPHRLPGYPLYTNSPILLPRKWHQIYVRREKEKIWYWVHVPDIMTAEGLVDAISVENARLAIVHGAEIETMIKGDLRNVALSQIRNRLGIGEEGDLRFAIYQDLDG</sequence>
<dbReference type="Proteomes" id="UP000660729">
    <property type="component" value="Unassembled WGS sequence"/>
</dbReference>
<evidence type="ECO:0000313" key="2">
    <source>
        <dbReference type="EMBL" id="KAF7189865.1"/>
    </source>
</evidence>
<dbReference type="AlphaFoldDB" id="A0A8H6VFU1"/>
<name>A0A8H6VFU1_9PEZI</name>
<protein>
    <submittedName>
        <fullName evidence="2">Uncharacterized protein</fullName>
    </submittedName>
</protein>
<gene>
    <name evidence="2" type="ORF">HII31_08687</name>
</gene>